<dbReference type="RefSeq" id="WP_198965692.1">
    <property type="nucleotide sequence ID" value="NZ_AP022572.1"/>
</dbReference>
<gene>
    <name evidence="1" type="ORF">MSHO_50250</name>
</gene>
<sequence length="63" mass="6660">MPQAGVLLWTPECPTYDGTPERLAAPWPGRAVAVNAGYLPRWSRRGLGVNVTVLICGLAPTAA</sequence>
<dbReference type="KEGG" id="msho:MSHO_50250"/>
<protein>
    <submittedName>
        <fullName evidence="1">Uncharacterized protein</fullName>
    </submittedName>
</protein>
<evidence type="ECO:0000313" key="1">
    <source>
        <dbReference type="EMBL" id="BBX59680.1"/>
    </source>
</evidence>
<accession>A0A7I7LJB0</accession>
<organism evidence="1 2">
    <name type="scientific">Mycobacterium shottsii</name>
    <dbReference type="NCBI Taxonomy" id="133549"/>
    <lineage>
        <taxon>Bacteria</taxon>
        <taxon>Bacillati</taxon>
        <taxon>Actinomycetota</taxon>
        <taxon>Actinomycetes</taxon>
        <taxon>Mycobacteriales</taxon>
        <taxon>Mycobacteriaceae</taxon>
        <taxon>Mycobacterium</taxon>
        <taxon>Mycobacterium ulcerans group</taxon>
    </lineage>
</organism>
<proteinExistence type="predicted"/>
<dbReference type="Proteomes" id="UP000467164">
    <property type="component" value="Chromosome"/>
</dbReference>
<reference evidence="1 2" key="1">
    <citation type="journal article" date="2019" name="Emerg. Microbes Infect.">
        <title>Comprehensive subspecies identification of 175 nontuberculous mycobacteria species based on 7547 genomic profiles.</title>
        <authorList>
            <person name="Matsumoto Y."/>
            <person name="Kinjo T."/>
            <person name="Motooka D."/>
            <person name="Nabeya D."/>
            <person name="Jung N."/>
            <person name="Uechi K."/>
            <person name="Horii T."/>
            <person name="Iida T."/>
            <person name="Fujita J."/>
            <person name="Nakamura S."/>
        </authorList>
    </citation>
    <scope>NUCLEOTIDE SEQUENCE [LARGE SCALE GENOMIC DNA]</scope>
    <source>
        <strain evidence="1 2">JCM 12657</strain>
    </source>
</reference>
<keyword evidence="2" id="KW-1185">Reference proteome</keyword>
<evidence type="ECO:0000313" key="2">
    <source>
        <dbReference type="Proteomes" id="UP000467164"/>
    </source>
</evidence>
<dbReference type="AlphaFoldDB" id="A0A7I7LJB0"/>
<name>A0A7I7LJB0_9MYCO</name>
<dbReference type="EMBL" id="AP022572">
    <property type="protein sequence ID" value="BBX59680.1"/>
    <property type="molecule type" value="Genomic_DNA"/>
</dbReference>